<evidence type="ECO:0000256" key="1">
    <source>
        <dbReference type="ARBA" id="ARBA00022614"/>
    </source>
</evidence>
<dbReference type="Gene3D" id="2.60.40.3540">
    <property type="entry name" value="Domain of unknown function DUF4458"/>
    <property type="match status" value="2"/>
</dbReference>
<proteinExistence type="predicted"/>
<dbReference type="RefSeq" id="WP_082425885.1">
    <property type="nucleotide sequence ID" value="NZ_CP081920.1"/>
</dbReference>
<feature type="signal peptide" evidence="3">
    <location>
        <begin position="1"/>
        <end position="21"/>
    </location>
</feature>
<evidence type="ECO:0000313" key="7">
    <source>
        <dbReference type="Proteomes" id="UP000095657"/>
    </source>
</evidence>
<dbReference type="Proteomes" id="UP000095657">
    <property type="component" value="Unassembled WGS sequence"/>
</dbReference>
<dbReference type="InterPro" id="IPR041403">
    <property type="entry name" value="DUF4458_prot_LRR"/>
</dbReference>
<dbReference type="Pfam" id="PF13855">
    <property type="entry name" value="LRR_8"/>
    <property type="match status" value="1"/>
</dbReference>
<organism evidence="4 7">
    <name type="scientific">Bacteroides caccae</name>
    <dbReference type="NCBI Taxonomy" id="47678"/>
    <lineage>
        <taxon>Bacteria</taxon>
        <taxon>Pseudomonadati</taxon>
        <taxon>Bacteroidota</taxon>
        <taxon>Bacteroidia</taxon>
        <taxon>Bacteroidales</taxon>
        <taxon>Bacteroidaceae</taxon>
        <taxon>Bacteroides</taxon>
    </lineage>
</organism>
<keyword evidence="2" id="KW-0677">Repeat</keyword>
<dbReference type="PROSITE" id="PS51450">
    <property type="entry name" value="LRR"/>
    <property type="match status" value="1"/>
</dbReference>
<protein>
    <submittedName>
        <fullName evidence="6">DUF4458 domain-containing protein</fullName>
    </submittedName>
    <submittedName>
        <fullName evidence="4">Outer membrane protein yopM</fullName>
    </submittedName>
</protein>
<keyword evidence="1" id="KW-0433">Leucine-rich repeat</keyword>
<dbReference type="Gene3D" id="3.80.10.10">
    <property type="entry name" value="Ribonuclease Inhibitor"/>
    <property type="match status" value="1"/>
</dbReference>
<evidence type="ECO:0000256" key="2">
    <source>
        <dbReference type="ARBA" id="ARBA00022737"/>
    </source>
</evidence>
<dbReference type="Pfam" id="PF18805">
    <property type="entry name" value="LRR_10"/>
    <property type="match status" value="1"/>
</dbReference>
<dbReference type="Proteomes" id="UP000095725">
    <property type="component" value="Unassembled WGS sequence"/>
</dbReference>
<reference evidence="6" key="2">
    <citation type="submission" date="2023-07" db="EMBL/GenBank/DDBJ databases">
        <title>Whole Genome Sequencing of Colonoscopy isolates.</title>
        <authorList>
            <person name="Surve S.V."/>
            <person name="Valls R.A."/>
            <person name="Barrak K.E."/>
            <person name="Gardner T.B."/>
            <person name="O'Toole G.A."/>
        </authorList>
    </citation>
    <scope>NUCLEOTIDE SEQUENCE</scope>
    <source>
        <strain evidence="6">GP0119</strain>
    </source>
</reference>
<name>A0A174JDN5_9BACE</name>
<dbReference type="SUPFAM" id="SSF52058">
    <property type="entry name" value="L domain-like"/>
    <property type="match status" value="1"/>
</dbReference>
<gene>
    <name evidence="4" type="primary">yopM</name>
    <name evidence="4" type="ORF">ERS852494_01213</name>
    <name evidence="5" type="ORF">ERS852558_00632</name>
    <name evidence="6" type="ORF">Q4469_01450</name>
</gene>
<dbReference type="EMBL" id="CZBL01000002">
    <property type="protein sequence ID" value="CUP62818.1"/>
    <property type="molecule type" value="Genomic_DNA"/>
</dbReference>
<dbReference type="InterPro" id="IPR001611">
    <property type="entry name" value="Leu-rich_rpt"/>
</dbReference>
<dbReference type="PANTHER" id="PTHR48051">
    <property type="match status" value="1"/>
</dbReference>
<dbReference type="STRING" id="47678.ERS852494_01213"/>
<sequence>MNLLRKIYGLCTAMLCLVLIAGCSDDDVISSNGTAGYLKLMVAPQTSTATRAGGLSLSNVRKVEVSMLYGDLPVTQSLNLSSAEGAAELGLESEKLELRAGEYKMQSYILYGTAKPGAETPEMLMTVYLDEVVPFSISNGHVTEVNLQVKSSVYGKVYFDILKDLSNYKEETDKANQGVTRAFDQDPELFSYDDIAEVDLYYKKKGSSERVDYHSFKVYTKKGEKCLHTDTVSTWEAGEYEITRYMLYSDKRTNMLLAGDLKDTYVNVAPVMYTQASFTVTYPENMRSIKDYLALYNIWINMDGPNWKYQGESFPAGANWRFADRPIDEWGNQPGVELSNTGRVKTLDIGSFNPEGAVPDALGDLTELEALWLGTHNDAASIENTEDMYYVLNTYELRRRGIDICARRMEIAKERSAILHSTSTSRIYTTKKPERVTLATRKTYDFAQGSLSNRITSIPETIGNLKQLTYLYVANGRVSDLPTALKDLPALTDLEFYNCQFKTFPDVLTKMTSVVSLNFSCNATMEADELYNGLNAFVKSNNKVLQILYVTSCKLEKFPEELANATKIGLIDFTSNRLKKLDGTKRRLAPVQAFFDHNQIEVIADDFCETDDIEKFSISNNCLTEFPNLFKDGAKSKYTASSVDFSDNHITHFKEGFLGIRAETLTLSKNPLGEGYKTGSGKKLRRMMPKELSETKSQISHLVLQNCEIDSLPPESFKNLDILEALDLSGNRLRYLPKEFDTRTMAYVSGLNLSYNCFSVFPLQAFTLPLLNKLYLTDQSDIVEDNRGNKKEIRCLKNWPTGLSTYPAYATLRLLDISYNDIQKIEEYSYPTLVTAFNVSENPNIEMTIPSDVCSKIGSGLYTLGFDSNQTIWGCSILDLDINK</sequence>
<evidence type="ECO:0000313" key="4">
    <source>
        <dbReference type="EMBL" id="CUO96346.1"/>
    </source>
</evidence>
<evidence type="ECO:0000256" key="3">
    <source>
        <dbReference type="SAM" id="SignalP"/>
    </source>
</evidence>
<feature type="chain" id="PRO_5014251680" evidence="3">
    <location>
        <begin position="22"/>
        <end position="884"/>
    </location>
</feature>
<dbReference type="PROSITE" id="PS51257">
    <property type="entry name" value="PROKAR_LIPOPROTEIN"/>
    <property type="match status" value="1"/>
</dbReference>
<dbReference type="InterPro" id="IPR032675">
    <property type="entry name" value="LRR_dom_sf"/>
</dbReference>
<dbReference type="InterPro" id="IPR050216">
    <property type="entry name" value="LRR_domain-containing"/>
</dbReference>
<evidence type="ECO:0000313" key="5">
    <source>
        <dbReference type="EMBL" id="CUP62818.1"/>
    </source>
</evidence>
<evidence type="ECO:0000313" key="6">
    <source>
        <dbReference type="EMBL" id="MDO6356374.1"/>
    </source>
</evidence>
<dbReference type="InterPro" id="IPR038711">
    <property type="entry name" value="LRR_N_sf"/>
</dbReference>
<dbReference type="Proteomes" id="UP001170023">
    <property type="component" value="Unassembled WGS sequence"/>
</dbReference>
<dbReference type="GO" id="GO:0005737">
    <property type="term" value="C:cytoplasm"/>
    <property type="evidence" value="ECO:0007669"/>
    <property type="project" value="TreeGrafter"/>
</dbReference>
<dbReference type="PANTHER" id="PTHR48051:SF1">
    <property type="entry name" value="RAS SUPPRESSOR PROTEIN 1"/>
    <property type="match status" value="1"/>
</dbReference>
<accession>A0A174JDN5</accession>
<dbReference type="EMBL" id="JAUONL010000001">
    <property type="protein sequence ID" value="MDO6356374.1"/>
    <property type="molecule type" value="Genomic_DNA"/>
</dbReference>
<reference evidence="7 8" key="1">
    <citation type="submission" date="2015-09" db="EMBL/GenBank/DDBJ databases">
        <authorList>
            <consortium name="Pathogen Informatics"/>
        </authorList>
    </citation>
    <scope>NUCLEOTIDE SEQUENCE [LARGE SCALE GENOMIC DNA]</scope>
    <source>
        <strain evidence="4 7">2789STDY5834880</strain>
        <strain evidence="5 8">2789STDY5834946</strain>
    </source>
</reference>
<dbReference type="EMBL" id="CZAI01000002">
    <property type="protein sequence ID" value="CUO96346.1"/>
    <property type="molecule type" value="Genomic_DNA"/>
</dbReference>
<dbReference type="AlphaFoldDB" id="A0A174JDN5"/>
<evidence type="ECO:0000313" key="8">
    <source>
        <dbReference type="Proteomes" id="UP000095725"/>
    </source>
</evidence>
<keyword evidence="3" id="KW-0732">Signal</keyword>